<protein>
    <submittedName>
        <fullName evidence="1">Uncharacterized protein</fullName>
    </submittedName>
</protein>
<sequence length="117" mass="13677">MPKLKLSTRQVTKITTTLSLRQELKDQVALMSRQLKEIDKGLREHIEQFGWNTLNKDKKRTRVLDVGDRQVVMSYCTKSTLDKDMLVEAGVDVDTVMECYKDTPYTQLRTREIPEEK</sequence>
<accession>A0A0F9SGX2</accession>
<gene>
    <name evidence="1" type="ORF">LCGC14_0521200</name>
</gene>
<reference evidence="1" key="1">
    <citation type="journal article" date="2015" name="Nature">
        <title>Complex archaea that bridge the gap between prokaryotes and eukaryotes.</title>
        <authorList>
            <person name="Spang A."/>
            <person name="Saw J.H."/>
            <person name="Jorgensen S.L."/>
            <person name="Zaremba-Niedzwiedzka K."/>
            <person name="Martijn J."/>
            <person name="Lind A.E."/>
            <person name="van Eijk R."/>
            <person name="Schleper C."/>
            <person name="Guy L."/>
            <person name="Ettema T.J."/>
        </authorList>
    </citation>
    <scope>NUCLEOTIDE SEQUENCE</scope>
</reference>
<organism evidence="1">
    <name type="scientific">marine sediment metagenome</name>
    <dbReference type="NCBI Taxonomy" id="412755"/>
    <lineage>
        <taxon>unclassified sequences</taxon>
        <taxon>metagenomes</taxon>
        <taxon>ecological metagenomes</taxon>
    </lineage>
</organism>
<name>A0A0F9SGX2_9ZZZZ</name>
<evidence type="ECO:0000313" key="1">
    <source>
        <dbReference type="EMBL" id="KKN61532.1"/>
    </source>
</evidence>
<dbReference type="AlphaFoldDB" id="A0A0F9SGX2"/>
<proteinExistence type="predicted"/>
<comment type="caution">
    <text evidence="1">The sequence shown here is derived from an EMBL/GenBank/DDBJ whole genome shotgun (WGS) entry which is preliminary data.</text>
</comment>
<dbReference type="EMBL" id="LAZR01000655">
    <property type="protein sequence ID" value="KKN61532.1"/>
    <property type="molecule type" value="Genomic_DNA"/>
</dbReference>